<dbReference type="PROSITE" id="PS50293">
    <property type="entry name" value="TPR_REGION"/>
    <property type="match status" value="1"/>
</dbReference>
<evidence type="ECO:0000256" key="2">
    <source>
        <dbReference type="ARBA" id="ARBA00022803"/>
    </source>
</evidence>
<evidence type="ECO:0000313" key="6">
    <source>
        <dbReference type="EMBL" id="MFD2591911.1"/>
    </source>
</evidence>
<accession>A0ABW5N9K4</accession>
<gene>
    <name evidence="6" type="ORF">ACFSTE_13825</name>
</gene>
<reference evidence="7" key="1">
    <citation type="journal article" date="2019" name="Int. J. Syst. Evol. Microbiol.">
        <title>The Global Catalogue of Microorganisms (GCM) 10K type strain sequencing project: providing services to taxonomists for standard genome sequencing and annotation.</title>
        <authorList>
            <consortium name="The Broad Institute Genomics Platform"/>
            <consortium name="The Broad Institute Genome Sequencing Center for Infectious Disease"/>
            <person name="Wu L."/>
            <person name="Ma J."/>
        </authorList>
    </citation>
    <scope>NUCLEOTIDE SEQUENCE [LARGE SCALE GENOMIC DNA]</scope>
    <source>
        <strain evidence="7">KCTC 42423</strain>
    </source>
</reference>
<name>A0ABW5N9K4_9FLAO</name>
<keyword evidence="1" id="KW-0677">Repeat</keyword>
<dbReference type="PROSITE" id="PS50005">
    <property type="entry name" value="TPR"/>
    <property type="match status" value="3"/>
</dbReference>
<keyword evidence="2 3" id="KW-0802">TPR repeat</keyword>
<proteinExistence type="predicted"/>
<feature type="domain" description="CHAT" evidence="5">
    <location>
        <begin position="710"/>
        <end position="1005"/>
    </location>
</feature>
<evidence type="ECO:0000256" key="3">
    <source>
        <dbReference type="PROSITE-ProRule" id="PRU00339"/>
    </source>
</evidence>
<dbReference type="Pfam" id="PF13424">
    <property type="entry name" value="TPR_12"/>
    <property type="match status" value="2"/>
</dbReference>
<dbReference type="SMART" id="SM00028">
    <property type="entry name" value="TPR"/>
    <property type="match status" value="10"/>
</dbReference>
<evidence type="ECO:0000313" key="7">
    <source>
        <dbReference type="Proteomes" id="UP001597459"/>
    </source>
</evidence>
<dbReference type="InterPro" id="IPR011990">
    <property type="entry name" value="TPR-like_helical_dom_sf"/>
</dbReference>
<dbReference type="SUPFAM" id="SSF48452">
    <property type="entry name" value="TPR-like"/>
    <property type="match status" value="3"/>
</dbReference>
<evidence type="ECO:0000256" key="4">
    <source>
        <dbReference type="SAM" id="Phobius"/>
    </source>
</evidence>
<dbReference type="InterPro" id="IPR024983">
    <property type="entry name" value="CHAT_dom"/>
</dbReference>
<sequence length="1051" mass="122199">MNTLTRIVLVLFVTLYFPMLFSQEEKQTAYQFFRQGEEQFFYGKFKEATRSLEKAVMIYKDTKQFSELPKVYNVLAKSYLENYQLDKVQFCVEKALLYSRIKSKENKREEANAIEHQGTVFLFRRKLGAALKKYEEALMIREKNMSDDKEVMAVSYYRLGKVYVELGKYEQAKAYLEKAFITNEGKTSIQKILQANIHEVIGQLHYNKREFDKALTFFEKTFEIAKEVYEKENPYFGRLYNELGVIYSIKEDFNASLDYYKKGLSVSISQLGVDHPEQMMIHFNMGTVYLKQHQKYKAIFHTEKALAMGLKVFRPDHENMFYPFSQLGQIYGDEKGIEYIEKALAICHKSTHKNFLRISYLHEYLAEIYMSLNNNTAALKNAQKTLDLRLRMFGEQNPNTIKSYNLVSKIYAKCTDYKNALLYNRKAIDHNYETDKQSETKTTESSLGNYLDTDLLLETMEIRSDVFLRKYKSTRNKEDLEEAILFCKKAIAVIPQIEQRKRNYDDRIKFSEIVKSIYARSIEANLLLTKEQVSETSYHTPFYYSEKSKATVLRAIAKRETIKKTAAIDFTLLNTEKTLNIQIARLNSQILKETTKERRDSVKLYKLEGELLDVSLRRDSVAKEIETYYPAYYKKNKSREDIITVSEVQNKLEAHTTLVEFFRSDAVLYVFIITNTTIEVRELAVPLLDKHIEELNNSITTKNRHQFIKKSRQLYRQLIAPIKDAFVGDRLILIPDESLWHLPFDLLLTREEKNEAGKLSYLLFEYAISYANSASLLYKNNTAAKNDGLLDECLAFSYTSTDTIDSKEEVLSLRKLRDEKADLPGTRKEIKAISNIVNGKYYYHKSANEVNFKKVVNNYKLVHLALHGEIDHINPKNSKILFSDTEATTFEDNKLFSHELYALDIPAELVVLSACNTGAGKINKGEGILSVGNAFQYAGVKSLLLSKWEISDQTTPEVMALFYENLQQGMNKDKALQQAKVDFLKASDVFTEAPFYWGSFYVLGNTDAISFFQSDMYEKEWLFAWLLIFSGLGILFYWRKSRIHKKDSGTK</sequence>
<dbReference type="EMBL" id="JBHULX010000027">
    <property type="protein sequence ID" value="MFD2591911.1"/>
    <property type="molecule type" value="Genomic_DNA"/>
</dbReference>
<keyword evidence="4" id="KW-0472">Membrane</keyword>
<feature type="transmembrane region" description="Helical" evidence="4">
    <location>
        <begin position="1021"/>
        <end position="1038"/>
    </location>
</feature>
<organism evidence="6 7">
    <name type="scientific">Aquimarina hainanensis</name>
    <dbReference type="NCBI Taxonomy" id="1578017"/>
    <lineage>
        <taxon>Bacteria</taxon>
        <taxon>Pseudomonadati</taxon>
        <taxon>Bacteroidota</taxon>
        <taxon>Flavobacteriia</taxon>
        <taxon>Flavobacteriales</taxon>
        <taxon>Flavobacteriaceae</taxon>
        <taxon>Aquimarina</taxon>
    </lineage>
</organism>
<feature type="repeat" description="TPR" evidence="3">
    <location>
        <begin position="153"/>
        <end position="186"/>
    </location>
</feature>
<dbReference type="Pfam" id="PF12770">
    <property type="entry name" value="CHAT"/>
    <property type="match status" value="1"/>
</dbReference>
<keyword evidence="4" id="KW-0812">Transmembrane</keyword>
<evidence type="ECO:0000256" key="1">
    <source>
        <dbReference type="ARBA" id="ARBA00022737"/>
    </source>
</evidence>
<dbReference type="PANTHER" id="PTHR45641">
    <property type="entry name" value="TETRATRICOPEPTIDE REPEAT PROTEIN (AFU_ORTHOLOGUE AFUA_6G03870)"/>
    <property type="match status" value="1"/>
</dbReference>
<keyword evidence="7" id="KW-1185">Reference proteome</keyword>
<dbReference type="PANTHER" id="PTHR45641:SF1">
    <property type="entry name" value="AAA+ ATPASE DOMAIN-CONTAINING PROTEIN"/>
    <property type="match status" value="1"/>
</dbReference>
<dbReference type="Gene3D" id="1.25.40.10">
    <property type="entry name" value="Tetratricopeptide repeat domain"/>
    <property type="match status" value="3"/>
</dbReference>
<dbReference type="RefSeq" id="WP_378258581.1">
    <property type="nucleotide sequence ID" value="NZ_JBHSJV010000001.1"/>
</dbReference>
<dbReference type="Proteomes" id="UP001597459">
    <property type="component" value="Unassembled WGS sequence"/>
</dbReference>
<protein>
    <submittedName>
        <fullName evidence="6">CHAT domain-containing protein</fullName>
    </submittedName>
</protein>
<feature type="repeat" description="TPR" evidence="3">
    <location>
        <begin position="195"/>
        <end position="228"/>
    </location>
</feature>
<comment type="caution">
    <text evidence="6">The sequence shown here is derived from an EMBL/GenBank/DDBJ whole genome shotgun (WGS) entry which is preliminary data.</text>
</comment>
<feature type="repeat" description="TPR" evidence="3">
    <location>
        <begin position="237"/>
        <end position="270"/>
    </location>
</feature>
<keyword evidence="4" id="KW-1133">Transmembrane helix</keyword>
<dbReference type="InterPro" id="IPR019734">
    <property type="entry name" value="TPR_rpt"/>
</dbReference>
<evidence type="ECO:0000259" key="5">
    <source>
        <dbReference type="Pfam" id="PF12770"/>
    </source>
</evidence>